<proteinExistence type="predicted"/>
<dbReference type="AlphaFoldDB" id="A0A330MBX6"/>
<dbReference type="Proteomes" id="UP000250123">
    <property type="component" value="Chromosome SHEWBE"/>
</dbReference>
<gene>
    <name evidence="1" type="ORF">SHEWBE_3354</name>
</gene>
<dbReference type="RefSeq" id="WP_197713509.1">
    <property type="nucleotide sequence ID" value="NZ_LS483452.1"/>
</dbReference>
<evidence type="ECO:0000313" key="1">
    <source>
        <dbReference type="EMBL" id="SQH77317.1"/>
    </source>
</evidence>
<reference evidence="2" key="1">
    <citation type="submission" date="2018-06" db="EMBL/GenBank/DDBJ databases">
        <authorList>
            <person name="Cea G.-C."/>
            <person name="William W."/>
        </authorList>
    </citation>
    <scope>NUCLEOTIDE SEQUENCE [LARGE SCALE GENOMIC DNA]</scope>
    <source>
        <strain evidence="2">DB21MT-2</strain>
    </source>
</reference>
<organism evidence="1 2">
    <name type="scientific">Shewanella benthica</name>
    <dbReference type="NCBI Taxonomy" id="43661"/>
    <lineage>
        <taxon>Bacteria</taxon>
        <taxon>Pseudomonadati</taxon>
        <taxon>Pseudomonadota</taxon>
        <taxon>Gammaproteobacteria</taxon>
        <taxon>Alteromonadales</taxon>
        <taxon>Shewanellaceae</taxon>
        <taxon>Shewanella</taxon>
    </lineage>
</organism>
<evidence type="ECO:0000313" key="2">
    <source>
        <dbReference type="Proteomes" id="UP000250123"/>
    </source>
</evidence>
<accession>A0A330MBX6</accession>
<dbReference type="KEGG" id="sbk:SHEWBE_3354"/>
<dbReference type="EMBL" id="LS483452">
    <property type="protein sequence ID" value="SQH77317.1"/>
    <property type="molecule type" value="Genomic_DNA"/>
</dbReference>
<name>A0A330MBX6_9GAMM</name>
<protein>
    <submittedName>
        <fullName evidence="1">Uncharacterized protein</fullName>
    </submittedName>
</protein>
<sequence length="64" mass="6755">MTSTTPENKSAYVAQMAAKTDPKSIVTPFAFEIAPQVLYTPLATRILNNAIDDIALSNVGNGGD</sequence>